<reference evidence="1 2" key="1">
    <citation type="submission" date="2021-03" db="EMBL/GenBank/DDBJ databases">
        <authorList>
            <person name="Lee D.-H."/>
        </authorList>
    </citation>
    <scope>NUCLEOTIDE SEQUENCE [LARGE SCALE GENOMIC DNA]</scope>
    <source>
        <strain evidence="1 2">MMS20-R2-23</strain>
    </source>
</reference>
<dbReference type="EMBL" id="JAGFWR010000006">
    <property type="protein sequence ID" value="MBO4162009.1"/>
    <property type="molecule type" value="Genomic_DNA"/>
</dbReference>
<evidence type="ECO:0000313" key="1">
    <source>
        <dbReference type="EMBL" id="MBO4162009.1"/>
    </source>
</evidence>
<keyword evidence="2" id="KW-1185">Reference proteome</keyword>
<comment type="caution">
    <text evidence="1">The sequence shown here is derived from an EMBL/GenBank/DDBJ whole genome shotgun (WGS) entry which is preliminary data.</text>
</comment>
<accession>A0ABS3V8R5</accession>
<name>A0ABS3V8R5_9ACTN</name>
<protein>
    <submittedName>
        <fullName evidence="1">LmbU family transcriptional regulator</fullName>
    </submittedName>
</protein>
<evidence type="ECO:0000313" key="2">
    <source>
        <dbReference type="Proteomes" id="UP000671399"/>
    </source>
</evidence>
<dbReference type="NCBIfam" id="NF038070">
    <property type="entry name" value="LmbU_fam_TF"/>
    <property type="match status" value="1"/>
</dbReference>
<dbReference type="InterPro" id="IPR049735">
    <property type="entry name" value="NovE/LmbU-like"/>
</dbReference>
<proteinExistence type="predicted"/>
<organism evidence="1 2">
    <name type="scientific">Micromonospora antibiotica</name>
    <dbReference type="NCBI Taxonomy" id="2807623"/>
    <lineage>
        <taxon>Bacteria</taxon>
        <taxon>Bacillati</taxon>
        <taxon>Actinomycetota</taxon>
        <taxon>Actinomycetes</taxon>
        <taxon>Micromonosporales</taxon>
        <taxon>Micromonosporaceae</taxon>
        <taxon>Micromonospora</taxon>
    </lineage>
</organism>
<sequence>MRAKSGGPVSSQFPPLPADAVTAGVAVLPPPGLRLDSGIPFDNWLGIGQRLAEAASNSAWCLGDWLIYGETRFTGRYRSAVEQTSLDYKTLRNYAWVARKFAHPRRRAGLSFEHHAAVAGLPEPEQDYWLRKAEVFSWSRNDLRREVRASLSTRGEDLADRGVAAGVTTHAHAGREDAGIGDTAMASKLHLDVTDDQLAMITEAASKSQLSVGTWAQQMLEQAARAALAFASREPNPATRAVGVS</sequence>
<gene>
    <name evidence="1" type="ORF">JQN83_14485</name>
</gene>
<dbReference type="Proteomes" id="UP000671399">
    <property type="component" value="Unassembled WGS sequence"/>
</dbReference>